<dbReference type="EMBL" id="BGPR01124332">
    <property type="protein sequence ID" value="GBN29354.1"/>
    <property type="molecule type" value="Genomic_DNA"/>
</dbReference>
<protein>
    <submittedName>
        <fullName evidence="3">Uncharacterized protein</fullName>
    </submittedName>
</protein>
<reference evidence="3 4" key="1">
    <citation type="journal article" date="2019" name="Sci. Rep.">
        <title>Orb-weaving spider Araneus ventricosus genome elucidates the spidroin gene catalogue.</title>
        <authorList>
            <person name="Kono N."/>
            <person name="Nakamura H."/>
            <person name="Ohtoshi R."/>
            <person name="Moran D.A.P."/>
            <person name="Shinohara A."/>
            <person name="Yoshida Y."/>
            <person name="Fujiwara M."/>
            <person name="Mori M."/>
            <person name="Tomita M."/>
            <person name="Arakawa K."/>
        </authorList>
    </citation>
    <scope>NUCLEOTIDE SEQUENCE [LARGE SCALE GENOMIC DNA]</scope>
</reference>
<dbReference type="Proteomes" id="UP000499080">
    <property type="component" value="Unassembled WGS sequence"/>
</dbReference>
<evidence type="ECO:0000313" key="3">
    <source>
        <dbReference type="EMBL" id="GBN29396.1"/>
    </source>
</evidence>
<feature type="region of interest" description="Disordered" evidence="1">
    <location>
        <begin position="85"/>
        <end position="122"/>
    </location>
</feature>
<dbReference type="EMBL" id="BGPR01124346">
    <property type="protein sequence ID" value="GBN29396.1"/>
    <property type="molecule type" value="Genomic_DNA"/>
</dbReference>
<evidence type="ECO:0000313" key="4">
    <source>
        <dbReference type="Proteomes" id="UP000499080"/>
    </source>
</evidence>
<comment type="caution">
    <text evidence="3">The sequence shown here is derived from an EMBL/GenBank/DDBJ whole genome shotgun (WGS) entry which is preliminary data.</text>
</comment>
<keyword evidence="4" id="KW-1185">Reference proteome</keyword>
<organism evidence="3 4">
    <name type="scientific">Araneus ventricosus</name>
    <name type="common">Orbweaver spider</name>
    <name type="synonym">Epeira ventricosa</name>
    <dbReference type="NCBI Taxonomy" id="182803"/>
    <lineage>
        <taxon>Eukaryota</taxon>
        <taxon>Metazoa</taxon>
        <taxon>Ecdysozoa</taxon>
        <taxon>Arthropoda</taxon>
        <taxon>Chelicerata</taxon>
        <taxon>Arachnida</taxon>
        <taxon>Araneae</taxon>
        <taxon>Araneomorphae</taxon>
        <taxon>Entelegynae</taxon>
        <taxon>Araneoidea</taxon>
        <taxon>Araneidae</taxon>
        <taxon>Araneus</taxon>
    </lineage>
</organism>
<name>A0A4Y2MUR3_ARAVE</name>
<accession>A0A4Y2MUR3</accession>
<sequence>MIWRATGPIHGGFSVESGLEPSGSKAETSPLGHRGLCYKPIPLDNTKNATQKFVALGEQHADKAHDSENLYATVGHHLCGTHTHLGTRQTSLLRNKRRPRVDRNRSGHHAPSSHESNRLPLSHPSAVTFIGCRDQMNGRHLCSGRRCSRRVEHPRGESDGRVSRWEITSIHLAT</sequence>
<evidence type="ECO:0000313" key="2">
    <source>
        <dbReference type="EMBL" id="GBN29354.1"/>
    </source>
</evidence>
<dbReference type="AlphaFoldDB" id="A0A4Y2MUR3"/>
<proteinExistence type="predicted"/>
<gene>
    <name evidence="3" type="ORF">AVEN_145489_1</name>
    <name evidence="2" type="ORF">AVEN_247183_1</name>
</gene>
<evidence type="ECO:0000256" key="1">
    <source>
        <dbReference type="SAM" id="MobiDB-lite"/>
    </source>
</evidence>